<accession>A0A5J5F0D4</accession>
<evidence type="ECO:0000256" key="4">
    <source>
        <dbReference type="ARBA" id="ARBA00023136"/>
    </source>
</evidence>
<dbReference type="PANTHER" id="PTHR11040:SF210">
    <property type="entry name" value="ZINC-REGULATED TRANSPORTER 3"/>
    <property type="match status" value="1"/>
</dbReference>
<keyword evidence="4 6" id="KW-0472">Membrane</keyword>
<organism evidence="7 8">
    <name type="scientific">Sphaerosporella brunnea</name>
    <dbReference type="NCBI Taxonomy" id="1250544"/>
    <lineage>
        <taxon>Eukaryota</taxon>
        <taxon>Fungi</taxon>
        <taxon>Dikarya</taxon>
        <taxon>Ascomycota</taxon>
        <taxon>Pezizomycotina</taxon>
        <taxon>Pezizomycetes</taxon>
        <taxon>Pezizales</taxon>
        <taxon>Pyronemataceae</taxon>
        <taxon>Sphaerosporella</taxon>
    </lineage>
</organism>
<feature type="transmembrane region" description="Helical" evidence="6">
    <location>
        <begin position="266"/>
        <end position="282"/>
    </location>
</feature>
<dbReference type="GO" id="GO:0005385">
    <property type="term" value="F:zinc ion transmembrane transporter activity"/>
    <property type="evidence" value="ECO:0007669"/>
    <property type="project" value="TreeGrafter"/>
</dbReference>
<evidence type="ECO:0000256" key="5">
    <source>
        <dbReference type="SAM" id="MobiDB-lite"/>
    </source>
</evidence>
<comment type="subcellular location">
    <subcellularLocation>
        <location evidence="1">Membrane</location>
        <topology evidence="1">Multi-pass membrane protein</topology>
    </subcellularLocation>
</comment>
<reference evidence="7 8" key="1">
    <citation type="submission" date="2019-09" db="EMBL/GenBank/DDBJ databases">
        <title>Draft genome of the ectomycorrhizal ascomycete Sphaerosporella brunnea.</title>
        <authorList>
            <consortium name="DOE Joint Genome Institute"/>
            <person name="Benucci G.M."/>
            <person name="Marozzi G."/>
            <person name="Antonielli L."/>
            <person name="Sanchez S."/>
            <person name="Marco P."/>
            <person name="Wang X."/>
            <person name="Falini L.B."/>
            <person name="Barry K."/>
            <person name="Haridas S."/>
            <person name="Lipzen A."/>
            <person name="Labutti K."/>
            <person name="Grigoriev I.V."/>
            <person name="Murat C."/>
            <person name="Martin F."/>
            <person name="Albertini E."/>
            <person name="Donnini D."/>
            <person name="Bonito G."/>
        </authorList>
    </citation>
    <scope>NUCLEOTIDE SEQUENCE [LARGE SCALE GENOMIC DNA]</scope>
    <source>
        <strain evidence="7 8">Sb_GMNB300</strain>
    </source>
</reference>
<keyword evidence="2 6" id="KW-0812">Transmembrane</keyword>
<evidence type="ECO:0000256" key="6">
    <source>
        <dbReference type="SAM" id="Phobius"/>
    </source>
</evidence>
<protein>
    <submittedName>
        <fullName evidence="7">Zinc/iron permease</fullName>
    </submittedName>
</protein>
<evidence type="ECO:0000256" key="2">
    <source>
        <dbReference type="ARBA" id="ARBA00022692"/>
    </source>
</evidence>
<evidence type="ECO:0000313" key="7">
    <source>
        <dbReference type="EMBL" id="KAA8908344.1"/>
    </source>
</evidence>
<evidence type="ECO:0000313" key="8">
    <source>
        <dbReference type="Proteomes" id="UP000326924"/>
    </source>
</evidence>
<dbReference type="OrthoDB" id="262547at2759"/>
<proteinExistence type="predicted"/>
<dbReference type="GO" id="GO:0016020">
    <property type="term" value="C:membrane"/>
    <property type="evidence" value="ECO:0007669"/>
    <property type="project" value="UniProtKB-SubCell"/>
</dbReference>
<feature type="transmembrane region" description="Helical" evidence="6">
    <location>
        <begin position="91"/>
        <end position="110"/>
    </location>
</feature>
<gene>
    <name evidence="7" type="ORF">FN846DRAFT_664362</name>
</gene>
<feature type="region of interest" description="Disordered" evidence="5">
    <location>
        <begin position="221"/>
        <end position="240"/>
    </location>
</feature>
<feature type="transmembrane region" description="Helical" evidence="6">
    <location>
        <begin position="302"/>
        <end position="325"/>
    </location>
</feature>
<feature type="transmembrane region" description="Helical" evidence="6">
    <location>
        <begin position="12"/>
        <end position="36"/>
    </location>
</feature>
<feature type="transmembrane region" description="Helical" evidence="6">
    <location>
        <begin position="48"/>
        <end position="71"/>
    </location>
</feature>
<dbReference type="Pfam" id="PF02535">
    <property type="entry name" value="Zip"/>
    <property type="match status" value="1"/>
</dbReference>
<feature type="transmembrane region" description="Helical" evidence="6">
    <location>
        <begin position="364"/>
        <end position="385"/>
    </location>
</feature>
<dbReference type="Proteomes" id="UP000326924">
    <property type="component" value="Unassembled WGS sequence"/>
</dbReference>
<sequence length="418" mass="45205">MGIPNDQRGWILASLSGVACALGACLINLDIVLHVVPRWRTFEIRESTIFLAASLSLSFGVMFFSALFSLLPEAKQYFLKHGYPPDKAGCAVIGFFLVGVLGLQIVSELLHRCLPSSIVSCEDHAGVDLQHRHHDTGLEGGIPPFAKPPAPPHAEDENTPLLERRPPIKYARTFLAKNCASGKCYGYSDHPCDQFCSVERSKKAALDLVSSGIDVHSFHGTDDHEDSTHNDAQDSSHCHDDDQISVEAQPELVGEAGHHHVPKNKFLTIGIQTSIAIALHKFPEGFITFATNHANPILGFNVFIALFIHNIAEGFAMCLPLFLALQSRTKAVIWASLLGGLAQPAGALLAWLSVRGRESPLQHAAYGVLFSITAGIMCSVGLQLFSQAVSLHHGSRLCFIFAFVGMAVMGFSSAITAH</sequence>
<comment type="caution">
    <text evidence="7">The sequence shown here is derived from an EMBL/GenBank/DDBJ whole genome shotgun (WGS) entry which is preliminary data.</text>
</comment>
<dbReference type="PANTHER" id="PTHR11040">
    <property type="entry name" value="ZINC/IRON TRANSPORTER"/>
    <property type="match status" value="1"/>
</dbReference>
<keyword evidence="8" id="KW-1185">Reference proteome</keyword>
<dbReference type="EMBL" id="VXIS01000069">
    <property type="protein sequence ID" value="KAA8908344.1"/>
    <property type="molecule type" value="Genomic_DNA"/>
</dbReference>
<keyword evidence="3 6" id="KW-1133">Transmembrane helix</keyword>
<feature type="transmembrane region" description="Helical" evidence="6">
    <location>
        <begin position="397"/>
        <end position="417"/>
    </location>
</feature>
<evidence type="ECO:0000256" key="1">
    <source>
        <dbReference type="ARBA" id="ARBA00004141"/>
    </source>
</evidence>
<dbReference type="InParanoid" id="A0A5J5F0D4"/>
<feature type="transmembrane region" description="Helical" evidence="6">
    <location>
        <begin position="332"/>
        <end position="352"/>
    </location>
</feature>
<name>A0A5J5F0D4_9PEZI</name>
<dbReference type="FunCoup" id="A0A5J5F0D4">
    <property type="interactions" value="16"/>
</dbReference>
<dbReference type="InterPro" id="IPR003689">
    <property type="entry name" value="ZIP"/>
</dbReference>
<evidence type="ECO:0000256" key="3">
    <source>
        <dbReference type="ARBA" id="ARBA00022989"/>
    </source>
</evidence>
<dbReference type="AlphaFoldDB" id="A0A5J5F0D4"/>